<evidence type="ECO:0000313" key="2">
    <source>
        <dbReference type="Proteomes" id="UP000266723"/>
    </source>
</evidence>
<reference evidence="1 2" key="1">
    <citation type="journal article" date="2020" name="BMC Genomics">
        <title>Intraspecific diversification of the crop wild relative Brassica cretica Lam. using demographic model selection.</title>
        <authorList>
            <person name="Kioukis A."/>
            <person name="Michalopoulou V.A."/>
            <person name="Briers L."/>
            <person name="Pirintsos S."/>
            <person name="Studholme D.J."/>
            <person name="Pavlidis P."/>
            <person name="Sarris P.F."/>
        </authorList>
    </citation>
    <scope>NUCLEOTIDE SEQUENCE [LARGE SCALE GENOMIC DNA]</scope>
    <source>
        <strain evidence="2">cv. PFS-1207/04</strain>
    </source>
</reference>
<dbReference type="Proteomes" id="UP000266723">
    <property type="component" value="Unassembled WGS sequence"/>
</dbReference>
<organism evidence="1 2">
    <name type="scientific">Brassica cretica</name>
    <name type="common">Mustard</name>
    <dbReference type="NCBI Taxonomy" id="69181"/>
    <lineage>
        <taxon>Eukaryota</taxon>
        <taxon>Viridiplantae</taxon>
        <taxon>Streptophyta</taxon>
        <taxon>Embryophyta</taxon>
        <taxon>Tracheophyta</taxon>
        <taxon>Spermatophyta</taxon>
        <taxon>Magnoliopsida</taxon>
        <taxon>eudicotyledons</taxon>
        <taxon>Gunneridae</taxon>
        <taxon>Pentapetalae</taxon>
        <taxon>rosids</taxon>
        <taxon>malvids</taxon>
        <taxon>Brassicales</taxon>
        <taxon>Brassicaceae</taxon>
        <taxon>Brassiceae</taxon>
        <taxon>Brassica</taxon>
    </lineage>
</organism>
<proteinExistence type="predicted"/>
<sequence>MEEEMINVEAAASHRVCPFFTTGGLEPSYKPSYIIMEESRRRQHHCSPPESSVNTRDEALMLEARDVAVLPFRTGAAVFLITTGYGSVPL</sequence>
<accession>A0ABQ7AGE0</accession>
<comment type="caution">
    <text evidence="1">The sequence shown here is derived from an EMBL/GenBank/DDBJ whole genome shotgun (WGS) entry which is preliminary data.</text>
</comment>
<dbReference type="EMBL" id="QGKV02002055">
    <property type="protein sequence ID" value="KAF3496764.1"/>
    <property type="molecule type" value="Genomic_DNA"/>
</dbReference>
<protein>
    <submittedName>
        <fullName evidence="1">Uncharacterized protein</fullName>
    </submittedName>
</protein>
<evidence type="ECO:0000313" key="1">
    <source>
        <dbReference type="EMBL" id="KAF3496764.1"/>
    </source>
</evidence>
<name>A0ABQ7AGE0_BRACR</name>
<gene>
    <name evidence="1" type="ORF">DY000_02056077</name>
</gene>
<keyword evidence="2" id="KW-1185">Reference proteome</keyword>